<sequence length="470" mass="50989">MLLFYLETFPFSILRCLSGVFGSRIKVMKLLRLACCLVLLSASTSVPVSAEESASPPETSITDYEETNAPSITSTYCYLMDADTNQVLLDRNGEERMEPASMTKMMTAILTIEHLDLNQEVTITDAMWDGLIEANASVAGFWPGNTVTVKDLLYGILLPSGADAVQAAAITVSGSVSSFIDLMNEKAAELGMNDTHFANATGLHDSDHYSTAHDMAILLQYCIQNDTFCQILLTPSYTTGPIDASGTTVTLSSSVWSMVNNGENSYSIDGFLGGKTGYTTEAGRCLASHAEVNGMHLILVTGQSEGTGHVADAATLYNWYAQNYSRRTILEAGQSIASIPVVYSLPEATLETSAADTVTMDLPSDAEVSIVSDLPETIEAPISVGQQLGTYSVSVNDQILYTASAVSDQSVSRSTLAVILARLDDLWTNHRVFAIALIVLILLLIRIIHVQIHNARVRKKRRNRKHRRHS</sequence>
<dbReference type="Pfam" id="PF00768">
    <property type="entry name" value="Peptidase_S11"/>
    <property type="match status" value="1"/>
</dbReference>
<evidence type="ECO:0000256" key="16">
    <source>
        <dbReference type="SAM" id="Phobius"/>
    </source>
</evidence>
<accession>A0A7X2TE72</accession>
<dbReference type="GO" id="GO:0009252">
    <property type="term" value="P:peptidoglycan biosynthetic process"/>
    <property type="evidence" value="ECO:0007669"/>
    <property type="project" value="UniProtKB-UniPathway"/>
</dbReference>
<dbReference type="Proteomes" id="UP000461880">
    <property type="component" value="Unassembled WGS sequence"/>
</dbReference>
<evidence type="ECO:0000256" key="4">
    <source>
        <dbReference type="ARBA" id="ARBA00012448"/>
    </source>
</evidence>
<dbReference type="GO" id="GO:0006508">
    <property type="term" value="P:proteolysis"/>
    <property type="evidence" value="ECO:0007669"/>
    <property type="project" value="UniProtKB-KW"/>
</dbReference>
<feature type="domain" description="Peptidase S11 D-Ala-D-Ala carboxypeptidase A C-terminal" evidence="18">
    <location>
        <begin position="324"/>
        <end position="413"/>
    </location>
</feature>
<reference evidence="19 20" key="1">
    <citation type="submission" date="2019-08" db="EMBL/GenBank/DDBJ databases">
        <title>In-depth cultivation of the pig gut microbiome towards novel bacterial diversity and tailored functional studies.</title>
        <authorList>
            <person name="Wylensek D."/>
            <person name="Hitch T.C.A."/>
            <person name="Clavel T."/>
        </authorList>
    </citation>
    <scope>NUCLEOTIDE SEQUENCE [LARGE SCALE GENOMIC DNA]</scope>
    <source>
        <strain evidence="19 20">Oil+RF-744-GAM-WT-6</strain>
    </source>
</reference>
<keyword evidence="16" id="KW-0472">Membrane</keyword>
<gene>
    <name evidence="19" type="ORF">FYJ51_00135</name>
</gene>
<keyword evidence="7 17" id="KW-0732">Signal</keyword>
<evidence type="ECO:0000256" key="5">
    <source>
        <dbReference type="ARBA" id="ARBA00022645"/>
    </source>
</evidence>
<evidence type="ECO:0000256" key="6">
    <source>
        <dbReference type="ARBA" id="ARBA00022670"/>
    </source>
</evidence>
<dbReference type="UniPathway" id="UPA00219"/>
<evidence type="ECO:0000256" key="1">
    <source>
        <dbReference type="ARBA" id="ARBA00003217"/>
    </source>
</evidence>
<feature type="active site" description="Acyl-ester intermediate" evidence="13">
    <location>
        <position position="101"/>
    </location>
</feature>
<dbReference type="GO" id="GO:0071555">
    <property type="term" value="P:cell wall organization"/>
    <property type="evidence" value="ECO:0007669"/>
    <property type="project" value="UniProtKB-KW"/>
</dbReference>
<evidence type="ECO:0000256" key="13">
    <source>
        <dbReference type="PIRSR" id="PIRSR618044-1"/>
    </source>
</evidence>
<organism evidence="19 20">
    <name type="scientific">Stecheria intestinalis</name>
    <dbReference type="NCBI Taxonomy" id="2606630"/>
    <lineage>
        <taxon>Bacteria</taxon>
        <taxon>Bacillati</taxon>
        <taxon>Bacillota</taxon>
        <taxon>Erysipelotrichia</taxon>
        <taxon>Erysipelotrichales</taxon>
        <taxon>Erysipelotrichaceae</taxon>
        <taxon>Stecheria</taxon>
    </lineage>
</organism>
<dbReference type="InterPro" id="IPR012338">
    <property type="entry name" value="Beta-lactam/transpept-like"/>
</dbReference>
<comment type="function">
    <text evidence="1">Removes C-terminal D-alanyl residues from sugar-peptide cell wall precursors.</text>
</comment>
<evidence type="ECO:0000256" key="8">
    <source>
        <dbReference type="ARBA" id="ARBA00022801"/>
    </source>
</evidence>
<evidence type="ECO:0000313" key="20">
    <source>
        <dbReference type="Proteomes" id="UP000461880"/>
    </source>
</evidence>
<dbReference type="PANTHER" id="PTHR21581">
    <property type="entry name" value="D-ALANYL-D-ALANINE CARBOXYPEPTIDASE"/>
    <property type="match status" value="1"/>
</dbReference>
<dbReference type="SMART" id="SM00936">
    <property type="entry name" value="PBP5_C"/>
    <property type="match status" value="1"/>
</dbReference>
<feature type="signal peptide" evidence="17">
    <location>
        <begin position="1"/>
        <end position="50"/>
    </location>
</feature>
<dbReference type="PRINTS" id="PR00725">
    <property type="entry name" value="DADACBPTASE1"/>
</dbReference>
<dbReference type="InterPro" id="IPR001967">
    <property type="entry name" value="Peptidase_S11_N"/>
</dbReference>
<evidence type="ECO:0000256" key="9">
    <source>
        <dbReference type="ARBA" id="ARBA00022960"/>
    </source>
</evidence>
<dbReference type="GO" id="GO:0009002">
    <property type="term" value="F:serine-type D-Ala-D-Ala carboxypeptidase activity"/>
    <property type="evidence" value="ECO:0007669"/>
    <property type="project" value="UniProtKB-EC"/>
</dbReference>
<evidence type="ECO:0000256" key="11">
    <source>
        <dbReference type="ARBA" id="ARBA00023316"/>
    </source>
</evidence>
<keyword evidence="6" id="KW-0645">Protease</keyword>
<feature type="active site" evidence="13">
    <location>
        <position position="160"/>
    </location>
</feature>
<dbReference type="InterPro" id="IPR037167">
    <property type="entry name" value="Peptidase_S11_C_sf"/>
</dbReference>
<dbReference type="SUPFAM" id="SSF56601">
    <property type="entry name" value="beta-lactamase/transpeptidase-like"/>
    <property type="match status" value="1"/>
</dbReference>
<evidence type="ECO:0000256" key="12">
    <source>
        <dbReference type="ARBA" id="ARBA00034000"/>
    </source>
</evidence>
<dbReference type="SUPFAM" id="SSF69189">
    <property type="entry name" value="Penicillin-binding protein associated domain"/>
    <property type="match status" value="1"/>
</dbReference>
<evidence type="ECO:0000256" key="3">
    <source>
        <dbReference type="ARBA" id="ARBA00007164"/>
    </source>
</evidence>
<dbReference type="InterPro" id="IPR018044">
    <property type="entry name" value="Peptidase_S11"/>
</dbReference>
<feature type="active site" description="Proton acceptor" evidence="13">
    <location>
        <position position="104"/>
    </location>
</feature>
<dbReference type="AlphaFoldDB" id="A0A7X2TE72"/>
<keyword evidence="9" id="KW-0133">Cell shape</keyword>
<evidence type="ECO:0000256" key="10">
    <source>
        <dbReference type="ARBA" id="ARBA00022984"/>
    </source>
</evidence>
<comment type="caution">
    <text evidence="19">The sequence shown here is derived from an EMBL/GenBank/DDBJ whole genome shotgun (WGS) entry which is preliminary data.</text>
</comment>
<keyword evidence="20" id="KW-1185">Reference proteome</keyword>
<dbReference type="EC" id="3.4.16.4" evidence="4"/>
<keyword evidence="8" id="KW-0378">Hydrolase</keyword>
<feature type="binding site" evidence="14">
    <location>
        <position position="275"/>
    </location>
    <ligand>
        <name>substrate</name>
    </ligand>
</feature>
<keyword evidence="10" id="KW-0573">Peptidoglycan synthesis</keyword>
<evidence type="ECO:0000313" key="19">
    <source>
        <dbReference type="EMBL" id="MSS57319.1"/>
    </source>
</evidence>
<keyword evidence="5 19" id="KW-0121">Carboxypeptidase</keyword>
<feature type="chain" id="PRO_5030993905" description="serine-type D-Ala-D-Ala carboxypeptidase" evidence="17">
    <location>
        <begin position="51"/>
        <end position="470"/>
    </location>
</feature>
<protein>
    <recommendedName>
        <fullName evidence="4">serine-type D-Ala-D-Ala carboxypeptidase</fullName>
        <ecNumber evidence="4">3.4.16.4</ecNumber>
    </recommendedName>
</protein>
<keyword evidence="16" id="KW-0812">Transmembrane</keyword>
<comment type="pathway">
    <text evidence="2">Cell wall biogenesis; peptidoglycan biosynthesis.</text>
</comment>
<feature type="transmembrane region" description="Helical" evidence="16">
    <location>
        <begin position="432"/>
        <end position="452"/>
    </location>
</feature>
<dbReference type="Gene3D" id="3.40.710.10">
    <property type="entry name" value="DD-peptidase/beta-lactamase superfamily"/>
    <property type="match status" value="1"/>
</dbReference>
<evidence type="ECO:0000256" key="15">
    <source>
        <dbReference type="RuleBase" id="RU004016"/>
    </source>
</evidence>
<comment type="catalytic activity">
    <reaction evidence="12">
        <text>Preferential cleavage: (Ac)2-L-Lys-D-Ala-|-D-Ala. Also transpeptidation of peptidyl-alanyl moieties that are N-acyl substituents of D-alanine.</text>
        <dbReference type="EC" id="3.4.16.4"/>
    </reaction>
</comment>
<dbReference type="InterPro" id="IPR012907">
    <property type="entry name" value="Peptidase_S11_C"/>
</dbReference>
<evidence type="ECO:0000256" key="2">
    <source>
        <dbReference type="ARBA" id="ARBA00004752"/>
    </source>
</evidence>
<evidence type="ECO:0000256" key="14">
    <source>
        <dbReference type="PIRSR" id="PIRSR618044-2"/>
    </source>
</evidence>
<evidence type="ECO:0000256" key="17">
    <source>
        <dbReference type="SAM" id="SignalP"/>
    </source>
</evidence>
<evidence type="ECO:0000256" key="7">
    <source>
        <dbReference type="ARBA" id="ARBA00022729"/>
    </source>
</evidence>
<comment type="similarity">
    <text evidence="3 15">Belongs to the peptidase S11 family.</text>
</comment>
<evidence type="ECO:0000259" key="18">
    <source>
        <dbReference type="SMART" id="SM00936"/>
    </source>
</evidence>
<dbReference type="GO" id="GO:0008360">
    <property type="term" value="P:regulation of cell shape"/>
    <property type="evidence" value="ECO:0007669"/>
    <property type="project" value="UniProtKB-KW"/>
</dbReference>
<keyword evidence="11" id="KW-0961">Cell wall biogenesis/degradation</keyword>
<keyword evidence="16" id="KW-1133">Transmembrane helix</keyword>
<dbReference type="InterPro" id="IPR015956">
    <property type="entry name" value="Peniciliin-bd_prot_C_sf"/>
</dbReference>
<dbReference type="Gene3D" id="2.60.410.10">
    <property type="entry name" value="D-Ala-D-Ala carboxypeptidase, C-terminal domain"/>
    <property type="match status" value="1"/>
</dbReference>
<dbReference type="Pfam" id="PF07943">
    <property type="entry name" value="PBP5_C"/>
    <property type="match status" value="1"/>
</dbReference>
<proteinExistence type="inferred from homology"/>
<name>A0A7X2TE72_9FIRM</name>
<dbReference type="EMBL" id="VUMN01000001">
    <property type="protein sequence ID" value="MSS57319.1"/>
    <property type="molecule type" value="Genomic_DNA"/>
</dbReference>
<dbReference type="PANTHER" id="PTHR21581:SF6">
    <property type="entry name" value="TRAFFICKING PROTEIN PARTICLE COMPLEX SUBUNIT 12"/>
    <property type="match status" value="1"/>
</dbReference>